<reference evidence="8 9" key="1">
    <citation type="journal article" date="2018" name="Nat. Biotechnol.">
        <title>A standardized bacterial taxonomy based on genome phylogeny substantially revises the tree of life.</title>
        <authorList>
            <person name="Parks D.H."/>
            <person name="Chuvochina M."/>
            <person name="Waite D.W."/>
            <person name="Rinke C."/>
            <person name="Skarshewski A."/>
            <person name="Chaumeil P.A."/>
            <person name="Hugenholtz P."/>
        </authorList>
    </citation>
    <scope>NUCLEOTIDE SEQUENCE [LARGE SCALE GENOMIC DNA]</scope>
    <source>
        <strain evidence="8">UBA8844</strain>
    </source>
</reference>
<dbReference type="InterPro" id="IPR030395">
    <property type="entry name" value="GP_PDE_dom"/>
</dbReference>
<evidence type="ECO:0000256" key="2">
    <source>
        <dbReference type="ARBA" id="ARBA00012247"/>
    </source>
</evidence>
<dbReference type="GO" id="GO:0008889">
    <property type="term" value="F:glycerophosphodiester phosphodiesterase activity"/>
    <property type="evidence" value="ECO:0007669"/>
    <property type="project" value="UniProtKB-EC"/>
</dbReference>
<dbReference type="EC" id="3.1.4.46" evidence="2"/>
<gene>
    <name evidence="8" type="ORF">DGD08_18080</name>
</gene>
<dbReference type="Pfam" id="PF03009">
    <property type="entry name" value="GDPD"/>
    <property type="match status" value="1"/>
</dbReference>
<dbReference type="AlphaFoldDB" id="A0A3D4VE81"/>
<dbReference type="PANTHER" id="PTHR43620">
    <property type="entry name" value="GLYCEROPHOSPHORYL DIESTER PHOSPHODIESTERASE"/>
    <property type="match status" value="1"/>
</dbReference>
<evidence type="ECO:0000256" key="3">
    <source>
        <dbReference type="ARBA" id="ARBA00022729"/>
    </source>
</evidence>
<dbReference type="GO" id="GO:0006629">
    <property type="term" value="P:lipid metabolic process"/>
    <property type="evidence" value="ECO:0007669"/>
    <property type="project" value="InterPro"/>
</dbReference>
<comment type="catalytic activity">
    <reaction evidence="6">
        <text>a sn-glycero-3-phosphodiester + H2O = an alcohol + sn-glycerol 3-phosphate + H(+)</text>
        <dbReference type="Rhea" id="RHEA:12969"/>
        <dbReference type="ChEBI" id="CHEBI:15377"/>
        <dbReference type="ChEBI" id="CHEBI:15378"/>
        <dbReference type="ChEBI" id="CHEBI:30879"/>
        <dbReference type="ChEBI" id="CHEBI:57597"/>
        <dbReference type="ChEBI" id="CHEBI:83408"/>
        <dbReference type="EC" id="3.1.4.46"/>
    </reaction>
</comment>
<dbReference type="Gene3D" id="3.20.20.190">
    <property type="entry name" value="Phosphatidylinositol (PI) phosphodiesterase"/>
    <property type="match status" value="1"/>
</dbReference>
<comment type="similarity">
    <text evidence="1">Belongs to the glycerophosphoryl diester phosphodiesterase family.</text>
</comment>
<organism evidence="8 9">
    <name type="scientific">Gemmatimonas aurantiaca</name>
    <dbReference type="NCBI Taxonomy" id="173480"/>
    <lineage>
        <taxon>Bacteria</taxon>
        <taxon>Pseudomonadati</taxon>
        <taxon>Gemmatimonadota</taxon>
        <taxon>Gemmatimonadia</taxon>
        <taxon>Gemmatimonadales</taxon>
        <taxon>Gemmatimonadaceae</taxon>
        <taxon>Gemmatimonas</taxon>
    </lineage>
</organism>
<dbReference type="Proteomes" id="UP000264071">
    <property type="component" value="Unassembled WGS sequence"/>
</dbReference>
<evidence type="ECO:0000256" key="6">
    <source>
        <dbReference type="ARBA" id="ARBA00047512"/>
    </source>
</evidence>
<evidence type="ECO:0000256" key="4">
    <source>
        <dbReference type="ARBA" id="ARBA00022798"/>
    </source>
</evidence>
<keyword evidence="5" id="KW-0378">Hydrolase</keyword>
<keyword evidence="3" id="KW-0732">Signal</keyword>
<name>A0A3D4VE81_9BACT</name>
<comment type="caution">
    <text evidence="8">The sequence shown here is derived from an EMBL/GenBank/DDBJ whole genome shotgun (WGS) entry which is preliminary data.</text>
</comment>
<evidence type="ECO:0000259" key="7">
    <source>
        <dbReference type="PROSITE" id="PS51704"/>
    </source>
</evidence>
<evidence type="ECO:0000256" key="5">
    <source>
        <dbReference type="ARBA" id="ARBA00022801"/>
    </source>
</evidence>
<proteinExistence type="inferred from homology"/>
<sequence length="337" mass="36469">MSLLGTGVLLTLPACRGGASAPSGAVMPAARPLVIAHRGASGHRPEHTIAAYTLAVEMGADYIEPDLVSTRDGVLVARHENEIGGTTDVAERYPSRKTRKVIDGDTVSGWFTEDFTIAELRTLRARERLAFRSHDFDGQFAIPTFDEVLALADSLSKARGRVVGVYPETKHPTYFRSIGLPLEPALLRSLRARGLDRADAPVFIQSFEVGNLRALRPETRVRLVLLLSSGQVPYDRRTGAQWVTPEGLREIRTFADAIGVNTRMIVGGDSASVPTSLIGDAHAAGLKVHVWTLRSESVFLGKRYGGDPLAEVQEFVRLGVDGMFGDFPDVVRKGVGG</sequence>
<evidence type="ECO:0000313" key="9">
    <source>
        <dbReference type="Proteomes" id="UP000264071"/>
    </source>
</evidence>
<dbReference type="SUPFAM" id="SSF51695">
    <property type="entry name" value="PLC-like phosphodiesterases"/>
    <property type="match status" value="1"/>
</dbReference>
<dbReference type="InterPro" id="IPR017946">
    <property type="entry name" value="PLC-like_Pdiesterase_TIM-brl"/>
</dbReference>
<dbReference type="CDD" id="cd08602">
    <property type="entry name" value="GDPD_ScGlpQ1_like"/>
    <property type="match status" value="1"/>
</dbReference>
<protein>
    <recommendedName>
        <fullName evidence="2">glycerophosphodiester phosphodiesterase</fullName>
        <ecNumber evidence="2">3.1.4.46</ecNumber>
    </recommendedName>
</protein>
<feature type="domain" description="GP-PDE" evidence="7">
    <location>
        <begin position="32"/>
        <end position="335"/>
    </location>
</feature>
<evidence type="ECO:0000256" key="1">
    <source>
        <dbReference type="ARBA" id="ARBA00007277"/>
    </source>
</evidence>
<dbReference type="PROSITE" id="PS51704">
    <property type="entry name" value="GP_PDE"/>
    <property type="match status" value="1"/>
</dbReference>
<dbReference type="GO" id="GO:0042597">
    <property type="term" value="C:periplasmic space"/>
    <property type="evidence" value="ECO:0007669"/>
    <property type="project" value="TreeGrafter"/>
</dbReference>
<dbReference type="EMBL" id="DPIY01000012">
    <property type="protein sequence ID" value="HCT59114.1"/>
    <property type="molecule type" value="Genomic_DNA"/>
</dbReference>
<accession>A0A3D4VE81</accession>
<dbReference type="PANTHER" id="PTHR43620:SF7">
    <property type="entry name" value="GLYCEROPHOSPHODIESTER PHOSPHODIESTERASE GDPD5-RELATED"/>
    <property type="match status" value="1"/>
</dbReference>
<evidence type="ECO:0000313" key="8">
    <source>
        <dbReference type="EMBL" id="HCT59114.1"/>
    </source>
</evidence>
<dbReference type="GO" id="GO:0006071">
    <property type="term" value="P:glycerol metabolic process"/>
    <property type="evidence" value="ECO:0007669"/>
    <property type="project" value="UniProtKB-KW"/>
</dbReference>
<keyword evidence="4" id="KW-0319">Glycerol metabolism</keyword>